<proteinExistence type="predicted"/>
<accession>A0A2C9VA06</accession>
<sequence>MVYRIPTTFKAYSCGRDQATNGLVSKKNCFIVYVEQLRSGLRFPLGPFIVVVLKLFRVSIA</sequence>
<reference evidence="1" key="1">
    <citation type="submission" date="2016-02" db="EMBL/GenBank/DDBJ databases">
        <title>WGS assembly of Manihot esculenta.</title>
        <authorList>
            <person name="Bredeson J.V."/>
            <person name="Prochnik S.E."/>
            <person name="Lyons J.B."/>
            <person name="Schmutz J."/>
            <person name="Grimwood J."/>
            <person name="Vrebalov J."/>
            <person name="Bart R.S."/>
            <person name="Amuge T."/>
            <person name="Ferguson M.E."/>
            <person name="Green R."/>
            <person name="Putnam N."/>
            <person name="Stites J."/>
            <person name="Rounsley S."/>
            <person name="Rokhsar D.S."/>
        </authorList>
    </citation>
    <scope>NUCLEOTIDE SEQUENCE [LARGE SCALE GENOMIC DNA]</scope>
    <source>
        <tissue evidence="1">Leaf</tissue>
    </source>
</reference>
<dbReference type="EMBL" id="CM004395">
    <property type="protein sequence ID" value="OAY41052.1"/>
    <property type="molecule type" value="Genomic_DNA"/>
</dbReference>
<dbReference type="AlphaFoldDB" id="A0A2C9VA06"/>
<name>A0A2C9VA06_MANES</name>
<evidence type="ECO:0000313" key="1">
    <source>
        <dbReference type="EMBL" id="OAY41052.1"/>
    </source>
</evidence>
<gene>
    <name evidence="1" type="ORF">MANES_09G070400</name>
</gene>
<organism evidence="1">
    <name type="scientific">Manihot esculenta</name>
    <name type="common">Cassava</name>
    <name type="synonym">Jatropha manihot</name>
    <dbReference type="NCBI Taxonomy" id="3983"/>
    <lineage>
        <taxon>Eukaryota</taxon>
        <taxon>Viridiplantae</taxon>
        <taxon>Streptophyta</taxon>
        <taxon>Embryophyta</taxon>
        <taxon>Tracheophyta</taxon>
        <taxon>Spermatophyta</taxon>
        <taxon>Magnoliopsida</taxon>
        <taxon>eudicotyledons</taxon>
        <taxon>Gunneridae</taxon>
        <taxon>Pentapetalae</taxon>
        <taxon>rosids</taxon>
        <taxon>fabids</taxon>
        <taxon>Malpighiales</taxon>
        <taxon>Euphorbiaceae</taxon>
        <taxon>Crotonoideae</taxon>
        <taxon>Manihoteae</taxon>
        <taxon>Manihot</taxon>
    </lineage>
</organism>
<protein>
    <submittedName>
        <fullName evidence="1">Uncharacterized protein</fullName>
    </submittedName>
</protein>